<evidence type="ECO:0008006" key="10">
    <source>
        <dbReference type="Google" id="ProtNLM"/>
    </source>
</evidence>
<dbReference type="AlphaFoldDB" id="A0A511MNK8"/>
<keyword evidence="3" id="KW-0472">Membrane</keyword>
<sequence>MVRIARPVFVVCAGIVVAVAGCAAEGGSGSSETRVRNAAPTTSSAPVRCGVDLSAPVIQSAIAALPAEPITHAPWSTDPRGFEGNFDPCATLSTVIITVQGAPGSSPNHALLFHKGSYIGTATPEAHGFTSLDVDRTTDDKVGLAYKTPGTCNACPDGTVTYVQFHWEGQKVRMIGTPPK</sequence>
<evidence type="ECO:0000256" key="4">
    <source>
        <dbReference type="ARBA" id="ARBA00023139"/>
    </source>
</evidence>
<reference evidence="8 9" key="1">
    <citation type="submission" date="2019-07" db="EMBL/GenBank/DDBJ databases">
        <title>Whole genome shotgun sequence of Nocardia ninae NBRC 108245.</title>
        <authorList>
            <person name="Hosoyama A."/>
            <person name="Uohara A."/>
            <person name="Ohji S."/>
            <person name="Ichikawa N."/>
        </authorList>
    </citation>
    <scope>NUCLEOTIDE SEQUENCE [LARGE SCALE GENOMIC DNA]</scope>
    <source>
        <strain evidence="8 9">NBRC 108245</strain>
    </source>
</reference>
<evidence type="ECO:0000256" key="1">
    <source>
        <dbReference type="ARBA" id="ARBA00022475"/>
    </source>
</evidence>
<dbReference type="InterPro" id="IPR025971">
    <property type="entry name" value="LppP/LprE"/>
</dbReference>
<dbReference type="Proteomes" id="UP000321424">
    <property type="component" value="Unassembled WGS sequence"/>
</dbReference>
<comment type="caution">
    <text evidence="8">The sequence shown here is derived from an EMBL/GenBank/DDBJ whole genome shotgun (WGS) entry which is preliminary data.</text>
</comment>
<dbReference type="OrthoDB" id="3254867at2"/>
<feature type="chain" id="PRO_5021965914" description="LppP/LprE family lipoprotein" evidence="7">
    <location>
        <begin position="24"/>
        <end position="180"/>
    </location>
</feature>
<dbReference type="RefSeq" id="WP_147138935.1">
    <property type="nucleotide sequence ID" value="NZ_BJXA01000057.1"/>
</dbReference>
<name>A0A511MNK8_9NOCA</name>
<evidence type="ECO:0000256" key="3">
    <source>
        <dbReference type="ARBA" id="ARBA00023136"/>
    </source>
</evidence>
<keyword evidence="4" id="KW-0564">Palmitate</keyword>
<keyword evidence="1" id="KW-1003">Cell membrane</keyword>
<evidence type="ECO:0000256" key="2">
    <source>
        <dbReference type="ARBA" id="ARBA00022729"/>
    </source>
</evidence>
<evidence type="ECO:0000256" key="5">
    <source>
        <dbReference type="ARBA" id="ARBA00023288"/>
    </source>
</evidence>
<dbReference type="PROSITE" id="PS51257">
    <property type="entry name" value="PROKAR_LIPOPROTEIN"/>
    <property type="match status" value="1"/>
</dbReference>
<keyword evidence="9" id="KW-1185">Reference proteome</keyword>
<gene>
    <name evidence="8" type="ORF">NN4_63070</name>
</gene>
<evidence type="ECO:0000256" key="7">
    <source>
        <dbReference type="SAM" id="SignalP"/>
    </source>
</evidence>
<keyword evidence="5" id="KW-0449">Lipoprotein</keyword>
<feature type="signal peptide" evidence="7">
    <location>
        <begin position="1"/>
        <end position="23"/>
    </location>
</feature>
<feature type="region of interest" description="Disordered" evidence="6">
    <location>
        <begin position="25"/>
        <end position="44"/>
    </location>
</feature>
<evidence type="ECO:0000256" key="6">
    <source>
        <dbReference type="SAM" id="MobiDB-lite"/>
    </source>
</evidence>
<dbReference type="Pfam" id="PF14041">
    <property type="entry name" value="Lipoprotein_21"/>
    <property type="match status" value="1"/>
</dbReference>
<proteinExistence type="predicted"/>
<evidence type="ECO:0000313" key="8">
    <source>
        <dbReference type="EMBL" id="GEM41788.1"/>
    </source>
</evidence>
<protein>
    <recommendedName>
        <fullName evidence="10">LppP/LprE family lipoprotein</fullName>
    </recommendedName>
</protein>
<evidence type="ECO:0000313" key="9">
    <source>
        <dbReference type="Proteomes" id="UP000321424"/>
    </source>
</evidence>
<keyword evidence="2 7" id="KW-0732">Signal</keyword>
<organism evidence="8 9">
    <name type="scientific">Nocardia ninae NBRC 108245</name>
    <dbReference type="NCBI Taxonomy" id="1210091"/>
    <lineage>
        <taxon>Bacteria</taxon>
        <taxon>Bacillati</taxon>
        <taxon>Actinomycetota</taxon>
        <taxon>Actinomycetes</taxon>
        <taxon>Mycobacteriales</taxon>
        <taxon>Nocardiaceae</taxon>
        <taxon>Nocardia</taxon>
    </lineage>
</organism>
<accession>A0A511MNK8</accession>
<dbReference type="EMBL" id="BJXA01000057">
    <property type="protein sequence ID" value="GEM41788.1"/>
    <property type="molecule type" value="Genomic_DNA"/>
</dbReference>